<dbReference type="EMBL" id="FUWG01000010">
    <property type="protein sequence ID" value="SJZ49292.1"/>
    <property type="molecule type" value="Genomic_DNA"/>
</dbReference>
<gene>
    <name evidence="2" type="ORF">SAMN02745149_01439</name>
</gene>
<evidence type="ECO:0000256" key="1">
    <source>
        <dbReference type="SAM" id="SignalP"/>
    </source>
</evidence>
<dbReference type="AlphaFoldDB" id="A0A1T4L3H8"/>
<organism evidence="2 3">
    <name type="scientific">Treponema porcinum</name>
    <dbReference type="NCBI Taxonomy" id="261392"/>
    <lineage>
        <taxon>Bacteria</taxon>
        <taxon>Pseudomonadati</taxon>
        <taxon>Spirochaetota</taxon>
        <taxon>Spirochaetia</taxon>
        <taxon>Spirochaetales</taxon>
        <taxon>Treponemataceae</taxon>
        <taxon>Treponema</taxon>
    </lineage>
</organism>
<evidence type="ECO:0000313" key="2">
    <source>
        <dbReference type="EMBL" id="SJZ49292.1"/>
    </source>
</evidence>
<feature type="signal peptide" evidence="1">
    <location>
        <begin position="1"/>
        <end position="26"/>
    </location>
</feature>
<dbReference type="GeneID" id="78316735"/>
<sequence length="254" mass="27536">MKKTTCFISLAIAALFVSCSSTTDDASISLSVPRELTQTVLKNSDGTDAQKYPVQKLECTLKDSSNKEIASESVELNGEKNNVITFSEIPAGTKVSVSATIYGSLTKSKNEPEYRLYAGESDKITVKPGNNTITLKLEKIEDFAGISIDGIENIVLEVTYKNDTDETVTVTDEGEFFSFALPFTAKLSRLPASSDEITVTWLLNGNEQSAQEGNPFTLLITAKSNILSGNNTLIAKITYGSQIITRTQSFTLAE</sequence>
<keyword evidence="3" id="KW-1185">Reference proteome</keyword>
<dbReference type="STRING" id="261392.SAMN02745149_01439"/>
<evidence type="ECO:0000313" key="3">
    <source>
        <dbReference type="Proteomes" id="UP000190423"/>
    </source>
</evidence>
<proteinExistence type="predicted"/>
<feature type="chain" id="PRO_5012730151" description="Lipoprotein" evidence="1">
    <location>
        <begin position="27"/>
        <end position="254"/>
    </location>
</feature>
<dbReference type="RefSeq" id="WP_078933351.1">
    <property type="nucleotide sequence ID" value="NZ_FUWG01000010.1"/>
</dbReference>
<name>A0A1T4L3H8_TREPO</name>
<keyword evidence="1" id="KW-0732">Signal</keyword>
<reference evidence="2 3" key="1">
    <citation type="submission" date="2017-02" db="EMBL/GenBank/DDBJ databases">
        <authorList>
            <person name="Peterson S.W."/>
        </authorList>
    </citation>
    <scope>NUCLEOTIDE SEQUENCE [LARGE SCALE GENOMIC DNA]</scope>
    <source>
        <strain evidence="2 3">ATCC BAA-908</strain>
    </source>
</reference>
<accession>A0A1T4L3H8</accession>
<evidence type="ECO:0008006" key="4">
    <source>
        <dbReference type="Google" id="ProtNLM"/>
    </source>
</evidence>
<dbReference type="PROSITE" id="PS51257">
    <property type="entry name" value="PROKAR_LIPOPROTEIN"/>
    <property type="match status" value="1"/>
</dbReference>
<protein>
    <recommendedName>
        <fullName evidence="4">Lipoprotein</fullName>
    </recommendedName>
</protein>
<dbReference type="Proteomes" id="UP000190423">
    <property type="component" value="Unassembled WGS sequence"/>
</dbReference>